<protein>
    <submittedName>
        <fullName evidence="1">Uncharacterized protein</fullName>
    </submittedName>
</protein>
<accession>A0A2K8SE57</accession>
<gene>
    <name evidence="1" type="ORF">SFLOR_v1c06960</name>
</gene>
<dbReference type="Proteomes" id="UP000231823">
    <property type="component" value="Chromosome"/>
</dbReference>
<sequence>MFDQKVSKSLGNKLIEDLNIVNPKEYLKNNPEILAKWMYENQDEERFDYDYRLYVAFAENDLDANLIESIVKNTDFSNPIEIEFEYKHKSAGVIQYKTKCIVIIIG</sequence>
<dbReference type="EMBL" id="CP025057">
    <property type="protein sequence ID" value="AUB31744.1"/>
    <property type="molecule type" value="Genomic_DNA"/>
</dbReference>
<evidence type="ECO:0000313" key="1">
    <source>
        <dbReference type="EMBL" id="AUB31744.1"/>
    </source>
</evidence>
<evidence type="ECO:0000313" key="2">
    <source>
        <dbReference type="Proteomes" id="UP000231823"/>
    </source>
</evidence>
<organism evidence="1 2">
    <name type="scientific">Spiroplasma floricola 23-6</name>
    <dbReference type="NCBI Taxonomy" id="1336749"/>
    <lineage>
        <taxon>Bacteria</taxon>
        <taxon>Bacillati</taxon>
        <taxon>Mycoplasmatota</taxon>
        <taxon>Mollicutes</taxon>
        <taxon>Entomoplasmatales</taxon>
        <taxon>Spiroplasmataceae</taxon>
        <taxon>Spiroplasma</taxon>
    </lineage>
</organism>
<name>A0A2K8SE57_9MOLU</name>
<dbReference type="OrthoDB" id="378656at2"/>
<keyword evidence="2" id="KW-1185">Reference proteome</keyword>
<dbReference type="AlphaFoldDB" id="A0A2K8SE57"/>
<reference evidence="1 2" key="1">
    <citation type="submission" date="2017-12" db="EMBL/GenBank/DDBJ databases">
        <title>Complete genome sequence of Spiroplasma floricola 23-6 (ATCC 29989).</title>
        <authorList>
            <person name="Tsai Y.-M."/>
            <person name="Wu P.-S."/>
            <person name="Lo W.-S."/>
            <person name="Kuo C.-H."/>
        </authorList>
    </citation>
    <scope>NUCLEOTIDE SEQUENCE [LARGE SCALE GENOMIC DNA]</scope>
    <source>
        <strain evidence="1 2">23-6</strain>
    </source>
</reference>
<proteinExistence type="predicted"/>
<dbReference type="RefSeq" id="WP_100916719.1">
    <property type="nucleotide sequence ID" value="NZ_CP025057.1"/>
</dbReference>
<dbReference type="KEGG" id="sfz:SFLOR_v1c06960"/>